<evidence type="ECO:0000259" key="1">
    <source>
        <dbReference type="Pfam" id="PF14947"/>
    </source>
</evidence>
<reference evidence="2 3" key="1">
    <citation type="submission" date="2010-06" db="EMBL/GenBank/DDBJ databases">
        <title>Complete sequence chromosome of Methanohalobium evestigatum Z-7303.</title>
        <authorList>
            <consortium name="US DOE Joint Genome Institute"/>
            <person name="Lucas S."/>
            <person name="Copeland A."/>
            <person name="Lapidus A."/>
            <person name="Cheng J.-F."/>
            <person name="Bruce D."/>
            <person name="Goodwin L."/>
            <person name="Pitluck S."/>
            <person name="Saunders E."/>
            <person name="Detter J.C."/>
            <person name="Han C."/>
            <person name="Tapia R."/>
            <person name="Land M."/>
            <person name="Hauser L."/>
            <person name="Kyrpides N."/>
            <person name="Mikhailova N."/>
            <person name="Sieprawska-Lupa M."/>
            <person name="Whitman W.B."/>
            <person name="Anderson I."/>
            <person name="Woyke T."/>
        </authorList>
    </citation>
    <scope>NUCLEOTIDE SEQUENCE [LARGE SCALE GENOMIC DNA]</scope>
    <source>
        <strain evidence="3">ATCC BAA-1072 / DSM 3721 / NBRC 107634 / OCM 161 / Z-7303</strain>
    </source>
</reference>
<dbReference type="Pfam" id="PF14947">
    <property type="entry name" value="HTH_45"/>
    <property type="match status" value="1"/>
</dbReference>
<gene>
    <name evidence="2" type="ordered locus">Metev_1562</name>
</gene>
<dbReference type="KEGG" id="mev:Metev_1562"/>
<dbReference type="InterPro" id="IPR036388">
    <property type="entry name" value="WH-like_DNA-bd_sf"/>
</dbReference>
<sequence>MGVVNIRRSRIDITLDILKIASNGAKKTEIVYGANLNSNITNKYLDMLKQKELIKQQENIFVTTDKGKEYQELAKGLELK</sequence>
<keyword evidence="3" id="KW-1185">Reference proteome</keyword>
<evidence type="ECO:0000313" key="3">
    <source>
        <dbReference type="Proteomes" id="UP000000391"/>
    </source>
</evidence>
<dbReference type="RefSeq" id="WP_013194974.1">
    <property type="nucleotide sequence ID" value="NC_014253.1"/>
</dbReference>
<dbReference type="GeneID" id="9347202"/>
<evidence type="ECO:0000313" key="2">
    <source>
        <dbReference type="EMBL" id="ADI74409.1"/>
    </source>
</evidence>
<dbReference type="AlphaFoldDB" id="D7E9Y7"/>
<dbReference type="InterPro" id="IPR038723">
    <property type="entry name" value="ArnR1-like_HTH"/>
</dbReference>
<dbReference type="Gene3D" id="1.10.10.10">
    <property type="entry name" value="Winged helix-like DNA-binding domain superfamily/Winged helix DNA-binding domain"/>
    <property type="match status" value="1"/>
</dbReference>
<dbReference type="InterPro" id="IPR036390">
    <property type="entry name" value="WH_DNA-bd_sf"/>
</dbReference>
<dbReference type="STRING" id="644295.Metev_1562"/>
<proteinExistence type="predicted"/>
<accession>D7E9Y7</accession>
<dbReference type="OrthoDB" id="140255at2157"/>
<dbReference type="Proteomes" id="UP000000391">
    <property type="component" value="Chromosome"/>
</dbReference>
<dbReference type="SUPFAM" id="SSF46785">
    <property type="entry name" value="Winged helix' DNA-binding domain"/>
    <property type="match status" value="1"/>
</dbReference>
<protein>
    <recommendedName>
        <fullName evidence="1">ArnR1-like winged helix-turn-helix domain-containing protein</fullName>
    </recommendedName>
</protein>
<dbReference type="HOGENOM" id="CLU_159725_3_0_2"/>
<name>D7E9Y7_METEZ</name>
<dbReference type="EMBL" id="CP002069">
    <property type="protein sequence ID" value="ADI74409.1"/>
    <property type="molecule type" value="Genomic_DNA"/>
</dbReference>
<organism evidence="2 3">
    <name type="scientific">Methanohalobium evestigatum (strain ATCC BAA-1072 / DSM 3721 / NBRC 107634 / OCM 161 / Z-7303)</name>
    <dbReference type="NCBI Taxonomy" id="644295"/>
    <lineage>
        <taxon>Archaea</taxon>
        <taxon>Methanobacteriati</taxon>
        <taxon>Methanobacteriota</taxon>
        <taxon>Stenosarchaea group</taxon>
        <taxon>Methanomicrobia</taxon>
        <taxon>Methanosarcinales</taxon>
        <taxon>Methanosarcinaceae</taxon>
        <taxon>Methanohalobium</taxon>
    </lineage>
</organism>
<feature type="domain" description="ArnR1-like winged helix-turn-helix" evidence="1">
    <location>
        <begin position="7"/>
        <end position="72"/>
    </location>
</feature>